<dbReference type="FunFam" id="1.10.10.10:FF:000214">
    <property type="entry name" value="Methylated-DNA--protein-cysteine methyltransferase"/>
    <property type="match status" value="1"/>
</dbReference>
<keyword evidence="7 9" id="KW-0234">DNA repair</keyword>
<proteinExistence type="inferred from homology"/>
<dbReference type="InterPro" id="IPR001497">
    <property type="entry name" value="MethylDNA_cys_MeTrfase_AS"/>
</dbReference>
<evidence type="ECO:0000256" key="3">
    <source>
        <dbReference type="ARBA" id="ARBA00022490"/>
    </source>
</evidence>
<organism evidence="11 12">
    <name type="scientific">Corynebacterium urealyticum</name>
    <dbReference type="NCBI Taxonomy" id="43771"/>
    <lineage>
        <taxon>Bacteria</taxon>
        <taxon>Bacillati</taxon>
        <taxon>Actinomycetota</taxon>
        <taxon>Actinomycetes</taxon>
        <taxon>Mycobacteriales</taxon>
        <taxon>Corynebacteriaceae</taxon>
        <taxon>Corynebacterium</taxon>
    </lineage>
</organism>
<comment type="caution">
    <text evidence="11">The sequence shown here is derived from an EMBL/GenBank/DDBJ whole genome shotgun (WGS) entry which is preliminary data.</text>
</comment>
<evidence type="ECO:0000313" key="12">
    <source>
        <dbReference type="Proteomes" id="UP000324726"/>
    </source>
</evidence>
<comment type="catalytic activity">
    <reaction evidence="8 9">
        <text>a 6-O-methyl-2'-deoxyguanosine in DNA + L-cysteinyl-[protein] = S-methyl-L-cysteinyl-[protein] + a 2'-deoxyguanosine in DNA</text>
        <dbReference type="Rhea" id="RHEA:24000"/>
        <dbReference type="Rhea" id="RHEA-COMP:10131"/>
        <dbReference type="Rhea" id="RHEA-COMP:10132"/>
        <dbReference type="Rhea" id="RHEA-COMP:11367"/>
        <dbReference type="Rhea" id="RHEA-COMP:11368"/>
        <dbReference type="ChEBI" id="CHEBI:29950"/>
        <dbReference type="ChEBI" id="CHEBI:82612"/>
        <dbReference type="ChEBI" id="CHEBI:85445"/>
        <dbReference type="ChEBI" id="CHEBI:85448"/>
        <dbReference type="EC" id="2.1.1.63"/>
    </reaction>
</comment>
<comment type="miscellaneous">
    <text evidence="9">This enzyme catalyzes only one turnover and therefore is not strictly catalytic. According to one definition, an enzyme is a biocatalyst that acts repeatedly and over many reaction cycles.</text>
</comment>
<comment type="catalytic activity">
    <reaction evidence="1 9">
        <text>a 4-O-methyl-thymidine in DNA + L-cysteinyl-[protein] = a thymidine in DNA + S-methyl-L-cysteinyl-[protein]</text>
        <dbReference type="Rhea" id="RHEA:53428"/>
        <dbReference type="Rhea" id="RHEA-COMP:10131"/>
        <dbReference type="Rhea" id="RHEA-COMP:10132"/>
        <dbReference type="Rhea" id="RHEA-COMP:13555"/>
        <dbReference type="Rhea" id="RHEA-COMP:13556"/>
        <dbReference type="ChEBI" id="CHEBI:29950"/>
        <dbReference type="ChEBI" id="CHEBI:82612"/>
        <dbReference type="ChEBI" id="CHEBI:137386"/>
        <dbReference type="ChEBI" id="CHEBI:137387"/>
        <dbReference type="EC" id="2.1.1.63"/>
    </reaction>
</comment>
<evidence type="ECO:0000313" key="11">
    <source>
        <dbReference type="EMBL" id="TYR20248.1"/>
    </source>
</evidence>
<dbReference type="InterPro" id="IPR036631">
    <property type="entry name" value="MGMT_N_sf"/>
</dbReference>
<dbReference type="CDD" id="cd06445">
    <property type="entry name" value="ATase"/>
    <property type="match status" value="1"/>
</dbReference>
<gene>
    <name evidence="11" type="ORF">FYJ87_04575</name>
</gene>
<evidence type="ECO:0000256" key="2">
    <source>
        <dbReference type="ARBA" id="ARBA00008711"/>
    </source>
</evidence>
<reference evidence="11 12" key="1">
    <citation type="submission" date="2019-08" db="EMBL/GenBank/DDBJ databases">
        <title>Draft genome of C. urealyticum strain VH4248.</title>
        <authorList>
            <person name="Navas J."/>
        </authorList>
    </citation>
    <scope>NUCLEOTIDE SEQUENCE [LARGE SCALE GENOMIC DNA]</scope>
    <source>
        <strain evidence="11 12">VH4248</strain>
    </source>
</reference>
<keyword evidence="4 9" id="KW-0489">Methyltransferase</keyword>
<dbReference type="SUPFAM" id="SSF53155">
    <property type="entry name" value="Methylated DNA-protein cysteine methyltransferase domain"/>
    <property type="match status" value="1"/>
</dbReference>
<dbReference type="InterPro" id="IPR014048">
    <property type="entry name" value="MethylDNA_cys_MeTrfase_DNA-bd"/>
</dbReference>
<dbReference type="HAMAP" id="MF_00772">
    <property type="entry name" value="OGT"/>
    <property type="match status" value="1"/>
</dbReference>
<dbReference type="InterPro" id="IPR036217">
    <property type="entry name" value="MethylDNA_cys_MeTrfase_DNAb"/>
</dbReference>
<comment type="similarity">
    <text evidence="2 9">Belongs to the MGMT family.</text>
</comment>
<name>A0A5D4FW67_9CORY</name>
<evidence type="ECO:0000256" key="6">
    <source>
        <dbReference type="ARBA" id="ARBA00022763"/>
    </source>
</evidence>
<dbReference type="EMBL" id="VSZI01000001">
    <property type="protein sequence ID" value="TYR20248.1"/>
    <property type="molecule type" value="Genomic_DNA"/>
</dbReference>
<comment type="function">
    <text evidence="9">Involved in the cellular defense against the biological effects of O6-methylguanine (O6-MeG) and O4-methylthymine (O4-MeT) in DNA. Repairs the methylated nucleobase in DNA by stoichiometrically transferring the methyl group to a cysteine residue in the enzyme. This is a suicide reaction: the enzyme is irreversibly inactivated.</text>
</comment>
<evidence type="ECO:0000256" key="9">
    <source>
        <dbReference type="HAMAP-Rule" id="MF_00772"/>
    </source>
</evidence>
<dbReference type="InterPro" id="IPR023546">
    <property type="entry name" value="MGMT"/>
</dbReference>
<sequence length="187" mass="20018">MTSWALISDAMDANFSSGGVTPRRRYTVLASPVGRLWLIAEGEFLVGCWFDQPDRIPDLTGVMEVPAESDAVLGSAASILSRFFDGDVAALDEARDLPLAPSGTAMQQAVWQELRRIPVGQTRSYQEVARSIGRPKAARPVGQAVGRNPISILVPCHRVVGADGSLTGFGGGLERKIELLTREGVSL</sequence>
<dbReference type="Gene3D" id="1.10.10.10">
    <property type="entry name" value="Winged helix-like DNA-binding domain superfamily/Winged helix DNA-binding domain"/>
    <property type="match status" value="1"/>
</dbReference>
<accession>A0A5D4FW67</accession>
<evidence type="ECO:0000256" key="1">
    <source>
        <dbReference type="ARBA" id="ARBA00001286"/>
    </source>
</evidence>
<evidence type="ECO:0000256" key="8">
    <source>
        <dbReference type="ARBA" id="ARBA00049348"/>
    </source>
</evidence>
<dbReference type="GO" id="GO:0005737">
    <property type="term" value="C:cytoplasm"/>
    <property type="evidence" value="ECO:0007669"/>
    <property type="project" value="UniProtKB-SubCell"/>
</dbReference>
<evidence type="ECO:0000256" key="7">
    <source>
        <dbReference type="ARBA" id="ARBA00023204"/>
    </source>
</evidence>
<dbReference type="InterPro" id="IPR036388">
    <property type="entry name" value="WH-like_DNA-bd_sf"/>
</dbReference>
<keyword evidence="5 9" id="KW-0808">Transferase</keyword>
<dbReference type="Gene3D" id="3.30.160.70">
    <property type="entry name" value="Methylated DNA-protein cysteine methyltransferase domain"/>
    <property type="match status" value="1"/>
</dbReference>
<evidence type="ECO:0000256" key="4">
    <source>
        <dbReference type="ARBA" id="ARBA00022603"/>
    </source>
</evidence>
<dbReference type="PROSITE" id="PS00374">
    <property type="entry name" value="MGMT"/>
    <property type="match status" value="1"/>
</dbReference>
<dbReference type="PANTHER" id="PTHR10815:SF13">
    <property type="entry name" value="METHYLATED-DNA--PROTEIN-CYSTEINE METHYLTRANSFERASE"/>
    <property type="match status" value="1"/>
</dbReference>
<dbReference type="PANTHER" id="PTHR10815">
    <property type="entry name" value="METHYLATED-DNA--PROTEIN-CYSTEINE METHYLTRANSFERASE"/>
    <property type="match status" value="1"/>
</dbReference>
<feature type="active site" description="Nucleophile; methyl group acceptor" evidence="9">
    <location>
        <position position="156"/>
    </location>
</feature>
<dbReference type="Proteomes" id="UP000324726">
    <property type="component" value="Unassembled WGS sequence"/>
</dbReference>
<dbReference type="NCBIfam" id="TIGR00589">
    <property type="entry name" value="ogt"/>
    <property type="match status" value="1"/>
</dbReference>
<dbReference type="AlphaFoldDB" id="A0A5D4FW67"/>
<evidence type="ECO:0000256" key="5">
    <source>
        <dbReference type="ARBA" id="ARBA00022679"/>
    </source>
</evidence>
<evidence type="ECO:0000259" key="10">
    <source>
        <dbReference type="Pfam" id="PF01035"/>
    </source>
</evidence>
<keyword evidence="6 9" id="KW-0227">DNA damage</keyword>
<keyword evidence="3 9" id="KW-0963">Cytoplasm</keyword>
<feature type="domain" description="Methylated-DNA-[protein]-cysteine S-methyltransferase DNA binding" evidence="10">
    <location>
        <begin position="106"/>
        <end position="185"/>
    </location>
</feature>
<dbReference type="GO" id="GO:0006307">
    <property type="term" value="P:DNA alkylation repair"/>
    <property type="evidence" value="ECO:0007669"/>
    <property type="project" value="UniProtKB-UniRule"/>
</dbReference>
<protein>
    <recommendedName>
        <fullName evidence="9">Methylated-DNA--protein-cysteine methyltransferase</fullName>
        <ecNumber evidence="9">2.1.1.63</ecNumber>
    </recommendedName>
    <alternativeName>
        <fullName evidence="9">6-O-methylguanine-DNA methyltransferase</fullName>
        <shortName evidence="9">MGMT</shortName>
    </alternativeName>
    <alternativeName>
        <fullName evidence="9">O-6-methylguanine-DNA-alkyltransferase</fullName>
    </alternativeName>
</protein>
<dbReference type="GO" id="GO:0032259">
    <property type="term" value="P:methylation"/>
    <property type="evidence" value="ECO:0007669"/>
    <property type="project" value="UniProtKB-KW"/>
</dbReference>
<dbReference type="GO" id="GO:0003908">
    <property type="term" value="F:methylated-DNA-[protein]-cysteine S-methyltransferase activity"/>
    <property type="evidence" value="ECO:0007669"/>
    <property type="project" value="UniProtKB-UniRule"/>
</dbReference>
<dbReference type="EC" id="2.1.1.63" evidence="9"/>
<dbReference type="SUPFAM" id="SSF46767">
    <property type="entry name" value="Methylated DNA-protein cysteine methyltransferase, C-terminal domain"/>
    <property type="match status" value="1"/>
</dbReference>
<dbReference type="Pfam" id="PF01035">
    <property type="entry name" value="DNA_binding_1"/>
    <property type="match status" value="1"/>
</dbReference>
<comment type="subcellular location">
    <subcellularLocation>
        <location evidence="9">Cytoplasm</location>
    </subcellularLocation>
</comment>